<evidence type="ECO:0000313" key="2">
    <source>
        <dbReference type="Proteomes" id="UP000789405"/>
    </source>
</evidence>
<comment type="caution">
    <text evidence="1">The sequence shown here is derived from an EMBL/GenBank/DDBJ whole genome shotgun (WGS) entry which is preliminary data.</text>
</comment>
<accession>A0A9N9JRH5</accession>
<organism evidence="1 2">
    <name type="scientific">Dentiscutata erythropus</name>
    <dbReference type="NCBI Taxonomy" id="1348616"/>
    <lineage>
        <taxon>Eukaryota</taxon>
        <taxon>Fungi</taxon>
        <taxon>Fungi incertae sedis</taxon>
        <taxon>Mucoromycota</taxon>
        <taxon>Glomeromycotina</taxon>
        <taxon>Glomeromycetes</taxon>
        <taxon>Diversisporales</taxon>
        <taxon>Gigasporaceae</taxon>
        <taxon>Dentiscutata</taxon>
    </lineage>
</organism>
<gene>
    <name evidence="1" type="ORF">DERYTH_LOCUS20971</name>
</gene>
<feature type="non-terminal residue" evidence="1">
    <location>
        <position position="102"/>
    </location>
</feature>
<protein>
    <submittedName>
        <fullName evidence="1">19425_t:CDS:1</fullName>
    </submittedName>
</protein>
<dbReference type="Proteomes" id="UP000789405">
    <property type="component" value="Unassembled WGS sequence"/>
</dbReference>
<evidence type="ECO:0000313" key="1">
    <source>
        <dbReference type="EMBL" id="CAG8788768.1"/>
    </source>
</evidence>
<proteinExistence type="predicted"/>
<name>A0A9N9JRH5_9GLOM</name>
<reference evidence="1" key="1">
    <citation type="submission" date="2021-06" db="EMBL/GenBank/DDBJ databases">
        <authorList>
            <person name="Kallberg Y."/>
            <person name="Tangrot J."/>
            <person name="Rosling A."/>
        </authorList>
    </citation>
    <scope>NUCLEOTIDE SEQUENCE</scope>
    <source>
        <strain evidence="1">MA453B</strain>
    </source>
</reference>
<keyword evidence="2" id="KW-1185">Reference proteome</keyword>
<sequence>LFLVQKELTSFIFLVLDGELGEMFDEPDVSIAISREWLYYSLISTVHIIACEELDKNLHYNAEYDFLDSSLDYTVSLEESGRPVPKYVNTMLYFHLYNNSGA</sequence>
<dbReference type="AlphaFoldDB" id="A0A9N9JRH5"/>
<dbReference type="EMBL" id="CAJVPY010025802">
    <property type="protein sequence ID" value="CAG8788768.1"/>
    <property type="molecule type" value="Genomic_DNA"/>
</dbReference>